<dbReference type="RefSeq" id="WP_051487747.1">
    <property type="nucleotide sequence ID" value="NZ_AQQW01000007.1"/>
</dbReference>
<evidence type="ECO:0000313" key="4">
    <source>
        <dbReference type="EMBL" id="ETW12327.1"/>
    </source>
</evidence>
<dbReference type="AlphaFoldDB" id="W4HHW2"/>
<reference evidence="4 5" key="1">
    <citation type="journal article" date="2014" name="Antonie Van Leeuwenhoek">
        <title>Roseivivax atlanticus sp. nov., isolated from surface seawater of the Atlantic Ocean.</title>
        <authorList>
            <person name="Li G."/>
            <person name="Lai Q."/>
            <person name="Liu X."/>
            <person name="Sun F."/>
            <person name="Shao Z."/>
        </authorList>
    </citation>
    <scope>NUCLEOTIDE SEQUENCE [LARGE SCALE GENOMIC DNA]</scope>
    <source>
        <strain evidence="4 5">22II-s10s</strain>
    </source>
</reference>
<feature type="region of interest" description="Disordered" evidence="2">
    <location>
        <begin position="37"/>
        <end position="61"/>
    </location>
</feature>
<evidence type="ECO:0000313" key="5">
    <source>
        <dbReference type="Proteomes" id="UP000019063"/>
    </source>
</evidence>
<accession>W4HHW2</accession>
<dbReference type="SUPFAM" id="SSF158791">
    <property type="entry name" value="MgtE N-terminal domain-like"/>
    <property type="match status" value="1"/>
</dbReference>
<sequence length="206" mass="22166">MPRRRRGALALIGSLLIASALFRAGADTSRLIANAAETDSAPAAAETSGATPQSEDRPRDPASLLEALDLREARVAERERQIEIRMQALRVAETEIRERLQQLEDAEAELRSTLEIARTAAEDDLRQLTDVYARMKPRQAAALFEEMDPNFAAGFLGRMAPEAAAAIMAGLTPPTAYTISVMLAGRNADAPKSGDSQPAEDTAPQP</sequence>
<comment type="caution">
    <text evidence="4">The sequence shown here is derived from an EMBL/GenBank/DDBJ whole genome shotgun (WGS) entry which is preliminary data.</text>
</comment>
<gene>
    <name evidence="4" type="ORF">ATO8_12281</name>
</gene>
<organism evidence="4 5">
    <name type="scientific">Roseivivax marinus</name>
    <dbReference type="NCBI Taxonomy" id="1379903"/>
    <lineage>
        <taxon>Bacteria</taxon>
        <taxon>Pseudomonadati</taxon>
        <taxon>Pseudomonadota</taxon>
        <taxon>Alphaproteobacteria</taxon>
        <taxon>Rhodobacterales</taxon>
        <taxon>Roseobacteraceae</taxon>
        <taxon>Roseivivax</taxon>
    </lineage>
</organism>
<feature type="coiled-coil region" evidence="1">
    <location>
        <begin position="86"/>
        <end position="123"/>
    </location>
</feature>
<keyword evidence="3" id="KW-0732">Signal</keyword>
<protein>
    <recommendedName>
        <fullName evidence="6">Magnesium transporter MgtE intracellular domain-containing protein</fullName>
    </recommendedName>
</protein>
<evidence type="ECO:0000256" key="2">
    <source>
        <dbReference type="SAM" id="MobiDB-lite"/>
    </source>
</evidence>
<dbReference type="eggNOG" id="COG3334">
    <property type="taxonomic scope" value="Bacteria"/>
</dbReference>
<keyword evidence="1" id="KW-0175">Coiled coil</keyword>
<evidence type="ECO:0000256" key="3">
    <source>
        <dbReference type="SAM" id="SignalP"/>
    </source>
</evidence>
<proteinExistence type="predicted"/>
<feature type="signal peptide" evidence="3">
    <location>
        <begin position="1"/>
        <end position="26"/>
    </location>
</feature>
<feature type="region of interest" description="Disordered" evidence="2">
    <location>
        <begin position="187"/>
        <end position="206"/>
    </location>
</feature>
<feature type="chain" id="PRO_5004842119" description="Magnesium transporter MgtE intracellular domain-containing protein" evidence="3">
    <location>
        <begin position="27"/>
        <end position="206"/>
    </location>
</feature>
<evidence type="ECO:0008006" key="6">
    <source>
        <dbReference type="Google" id="ProtNLM"/>
    </source>
</evidence>
<dbReference type="EMBL" id="AQQW01000007">
    <property type="protein sequence ID" value="ETW12327.1"/>
    <property type="molecule type" value="Genomic_DNA"/>
</dbReference>
<keyword evidence="5" id="KW-1185">Reference proteome</keyword>
<name>W4HHW2_9RHOB</name>
<evidence type="ECO:0000256" key="1">
    <source>
        <dbReference type="SAM" id="Coils"/>
    </source>
</evidence>
<dbReference type="Proteomes" id="UP000019063">
    <property type="component" value="Unassembled WGS sequence"/>
</dbReference>
<dbReference type="STRING" id="1379903.ATO8_12281"/>